<evidence type="ECO:0000313" key="1">
    <source>
        <dbReference type="EMBL" id="EOQ97015.1"/>
    </source>
</evidence>
<dbReference type="AlphaFoldDB" id="R9A9W8"/>
<accession>R9A9W8</accession>
<organism evidence="1 2">
    <name type="scientific">Leptospira wolbachii serovar Codice str. CDC</name>
    <dbReference type="NCBI Taxonomy" id="1218599"/>
    <lineage>
        <taxon>Bacteria</taxon>
        <taxon>Pseudomonadati</taxon>
        <taxon>Spirochaetota</taxon>
        <taxon>Spirochaetia</taxon>
        <taxon>Leptospirales</taxon>
        <taxon>Leptospiraceae</taxon>
        <taxon>Leptospira</taxon>
    </lineage>
</organism>
<comment type="caution">
    <text evidence="1">The sequence shown here is derived from an EMBL/GenBank/DDBJ whole genome shotgun (WGS) entry which is preliminary data.</text>
</comment>
<reference evidence="1" key="1">
    <citation type="submission" date="2013-04" db="EMBL/GenBank/DDBJ databases">
        <authorList>
            <person name="Harkins D.M."/>
            <person name="Durkin A.S."/>
            <person name="Brinkac L.M."/>
            <person name="Haft D.H."/>
            <person name="Selengut J.D."/>
            <person name="Sanka R."/>
            <person name="DePew J."/>
            <person name="Purushe J."/>
            <person name="Galloway R.L."/>
            <person name="Vinetz J.M."/>
            <person name="Sutton G.G."/>
            <person name="Nierman W.C."/>
            <person name="Fouts D.E."/>
        </authorList>
    </citation>
    <scope>NUCLEOTIDE SEQUENCE [LARGE SCALE GENOMIC DNA]</scope>
    <source>
        <strain evidence="1">CDC</strain>
    </source>
</reference>
<keyword evidence="2" id="KW-1185">Reference proteome</keyword>
<proteinExistence type="predicted"/>
<dbReference type="Proteomes" id="UP000013984">
    <property type="component" value="Unassembled WGS sequence"/>
</dbReference>
<gene>
    <name evidence="1" type="ORF">LEP1GSC195_3877</name>
</gene>
<dbReference type="EMBL" id="AOGZ02000014">
    <property type="protein sequence ID" value="EOQ97015.1"/>
    <property type="molecule type" value="Genomic_DNA"/>
</dbReference>
<dbReference type="STRING" id="1218599.LEP1GSC195_3877"/>
<protein>
    <submittedName>
        <fullName evidence="1">Uncharacterized protein</fullName>
    </submittedName>
</protein>
<name>R9A9W8_9LEPT</name>
<evidence type="ECO:0000313" key="2">
    <source>
        <dbReference type="Proteomes" id="UP000013984"/>
    </source>
</evidence>
<sequence length="40" mass="5107">MKIQRFNKYFLENREYWKLEEIDENGKVKEWIIDTNSIVW</sequence>